<dbReference type="RefSeq" id="WP_271195016.1">
    <property type="nucleotide sequence ID" value="NZ_BSFN01000004.1"/>
</dbReference>
<evidence type="ECO:0000313" key="1">
    <source>
        <dbReference type="EMBL" id="GLK88802.1"/>
    </source>
</evidence>
<protein>
    <recommendedName>
        <fullName evidence="3">Topoisomerase II</fullName>
    </recommendedName>
</protein>
<sequence>MPSLELDIALSAERLRAVYQGQANRILLRSRDGRKVSLPAHHLRPFLTHDGVYGSFELEFNSAGELLALRRVAPRGG</sequence>
<gene>
    <name evidence="1" type="ORF">GCM10017655_18640</name>
</gene>
<reference evidence="1" key="2">
    <citation type="submission" date="2023-01" db="EMBL/GenBank/DDBJ databases">
        <authorList>
            <person name="Sun Q."/>
            <person name="Evtushenko L."/>
        </authorList>
    </citation>
    <scope>NUCLEOTIDE SEQUENCE</scope>
    <source>
        <strain evidence="1">VKM B-2935</strain>
    </source>
</reference>
<evidence type="ECO:0000313" key="2">
    <source>
        <dbReference type="Proteomes" id="UP001143328"/>
    </source>
</evidence>
<evidence type="ECO:0008006" key="3">
    <source>
        <dbReference type="Google" id="ProtNLM"/>
    </source>
</evidence>
<accession>A0A9W6K4T6</accession>
<name>A0A9W6K4T6_9PSED</name>
<dbReference type="InterPro" id="IPR021363">
    <property type="entry name" value="DUF2835"/>
</dbReference>
<reference evidence="1" key="1">
    <citation type="journal article" date="2014" name="Int. J. Syst. Evol. Microbiol.">
        <title>Complete genome sequence of Corynebacterium casei LMG S-19264T (=DSM 44701T), isolated from a smear-ripened cheese.</title>
        <authorList>
            <consortium name="US DOE Joint Genome Institute (JGI-PGF)"/>
            <person name="Walter F."/>
            <person name="Albersmeier A."/>
            <person name="Kalinowski J."/>
            <person name="Ruckert C."/>
        </authorList>
    </citation>
    <scope>NUCLEOTIDE SEQUENCE</scope>
    <source>
        <strain evidence="1">VKM B-2935</strain>
    </source>
</reference>
<dbReference type="Pfam" id="PF11197">
    <property type="entry name" value="DUF2835"/>
    <property type="match status" value="1"/>
</dbReference>
<dbReference type="EMBL" id="BSFN01000004">
    <property type="protein sequence ID" value="GLK88802.1"/>
    <property type="molecule type" value="Genomic_DNA"/>
</dbReference>
<keyword evidence="2" id="KW-1185">Reference proteome</keyword>
<dbReference type="AlphaFoldDB" id="A0A9W6K4T6"/>
<organism evidence="1 2">
    <name type="scientific">Pseudomonas turukhanskensis</name>
    <dbReference type="NCBI Taxonomy" id="1806536"/>
    <lineage>
        <taxon>Bacteria</taxon>
        <taxon>Pseudomonadati</taxon>
        <taxon>Pseudomonadota</taxon>
        <taxon>Gammaproteobacteria</taxon>
        <taxon>Pseudomonadales</taxon>
        <taxon>Pseudomonadaceae</taxon>
        <taxon>Pseudomonas</taxon>
    </lineage>
</organism>
<comment type="caution">
    <text evidence="1">The sequence shown here is derived from an EMBL/GenBank/DDBJ whole genome shotgun (WGS) entry which is preliminary data.</text>
</comment>
<proteinExistence type="predicted"/>
<dbReference type="Proteomes" id="UP001143328">
    <property type="component" value="Unassembled WGS sequence"/>
</dbReference>